<dbReference type="RefSeq" id="WP_317943082.1">
    <property type="nucleotide sequence ID" value="NZ_JAUBDI010000005.1"/>
</dbReference>
<protein>
    <recommendedName>
        <fullName evidence="4">Lipoprotein</fullName>
    </recommendedName>
</protein>
<proteinExistence type="predicted"/>
<feature type="signal peptide" evidence="1">
    <location>
        <begin position="1"/>
        <end position="20"/>
    </location>
</feature>
<keyword evidence="1" id="KW-0732">Signal</keyword>
<organism evidence="2 3">
    <name type="scientific">Sporosarcina saromensis</name>
    <dbReference type="NCBI Taxonomy" id="359365"/>
    <lineage>
        <taxon>Bacteria</taxon>
        <taxon>Bacillati</taxon>
        <taxon>Bacillota</taxon>
        <taxon>Bacilli</taxon>
        <taxon>Bacillales</taxon>
        <taxon>Caryophanaceae</taxon>
        <taxon>Sporosarcina</taxon>
    </lineage>
</organism>
<accession>A0ABU4G7S5</accession>
<sequence length="151" mass="16860">MKKNFALLTAWAILTLSACTSENETLERADASTVPTEVQLPLTKILEVRTDFEEKHGWVIVPKDSRSMTISVEAEHVDTMLFWIAPTGTGTWRERELIGYDIDGSDGWSITWDFGDRIFHDHISIQALGSDSSTLTATSINVHSEDETMGD</sequence>
<feature type="chain" id="PRO_5046472168" description="Lipoprotein" evidence="1">
    <location>
        <begin position="21"/>
        <end position="151"/>
    </location>
</feature>
<comment type="caution">
    <text evidence="2">The sequence shown here is derived from an EMBL/GenBank/DDBJ whole genome shotgun (WGS) entry which is preliminary data.</text>
</comment>
<dbReference type="PROSITE" id="PS51257">
    <property type="entry name" value="PROKAR_LIPOPROTEIN"/>
    <property type="match status" value="1"/>
</dbReference>
<evidence type="ECO:0000313" key="3">
    <source>
        <dbReference type="Proteomes" id="UP001282284"/>
    </source>
</evidence>
<dbReference type="EMBL" id="JAUBDI010000005">
    <property type="protein sequence ID" value="MDW0113015.1"/>
    <property type="molecule type" value="Genomic_DNA"/>
</dbReference>
<keyword evidence="3" id="KW-1185">Reference proteome</keyword>
<evidence type="ECO:0000256" key="1">
    <source>
        <dbReference type="SAM" id="SignalP"/>
    </source>
</evidence>
<reference evidence="2 3" key="1">
    <citation type="submission" date="2023-06" db="EMBL/GenBank/DDBJ databases">
        <title>Sporosarcina sp. nov., isolated from Korean traditional fermented seafood 'Jeotgal'.</title>
        <authorList>
            <person name="Yang A.I."/>
            <person name="Shin N.-R."/>
        </authorList>
    </citation>
    <scope>NUCLEOTIDE SEQUENCE [LARGE SCALE GENOMIC DNA]</scope>
    <source>
        <strain evidence="2 3">KCTC13119</strain>
    </source>
</reference>
<dbReference type="Proteomes" id="UP001282284">
    <property type="component" value="Unassembled WGS sequence"/>
</dbReference>
<evidence type="ECO:0000313" key="2">
    <source>
        <dbReference type="EMBL" id="MDW0113015.1"/>
    </source>
</evidence>
<name>A0ABU4G7S5_9BACL</name>
<evidence type="ECO:0008006" key="4">
    <source>
        <dbReference type="Google" id="ProtNLM"/>
    </source>
</evidence>
<gene>
    <name evidence="2" type="ORF">QT711_07440</name>
</gene>